<feature type="transmembrane region" description="Helical" evidence="7">
    <location>
        <begin position="239"/>
        <end position="260"/>
    </location>
</feature>
<dbReference type="Gene3D" id="1.10.3720.10">
    <property type="entry name" value="MetI-like"/>
    <property type="match status" value="1"/>
</dbReference>
<dbReference type="InterPro" id="IPR000515">
    <property type="entry name" value="MetI-like"/>
</dbReference>
<name>A0A9D2TJ17_9MICO</name>
<dbReference type="GO" id="GO:0055085">
    <property type="term" value="P:transmembrane transport"/>
    <property type="evidence" value="ECO:0007669"/>
    <property type="project" value="InterPro"/>
</dbReference>
<reference evidence="9" key="2">
    <citation type="submission" date="2021-04" db="EMBL/GenBank/DDBJ databases">
        <authorList>
            <person name="Gilroy R."/>
        </authorList>
    </citation>
    <scope>NUCLEOTIDE SEQUENCE</scope>
    <source>
        <strain evidence="9">CHK130-7132</strain>
    </source>
</reference>
<dbReference type="Pfam" id="PF00528">
    <property type="entry name" value="BPD_transp_1"/>
    <property type="match status" value="1"/>
</dbReference>
<dbReference type="PANTHER" id="PTHR43744:SF12">
    <property type="entry name" value="ABC TRANSPORTER PERMEASE PROTEIN MG189-RELATED"/>
    <property type="match status" value="1"/>
</dbReference>
<dbReference type="EMBL" id="DWWC01000241">
    <property type="protein sequence ID" value="HJC70302.1"/>
    <property type="molecule type" value="Genomic_DNA"/>
</dbReference>
<evidence type="ECO:0000256" key="4">
    <source>
        <dbReference type="ARBA" id="ARBA00022692"/>
    </source>
</evidence>
<evidence type="ECO:0000313" key="9">
    <source>
        <dbReference type="EMBL" id="HJC70302.1"/>
    </source>
</evidence>
<dbReference type="CDD" id="cd06261">
    <property type="entry name" value="TM_PBP2"/>
    <property type="match status" value="1"/>
</dbReference>
<dbReference type="InterPro" id="IPR035906">
    <property type="entry name" value="MetI-like_sf"/>
</dbReference>
<feature type="transmembrane region" description="Helical" evidence="7">
    <location>
        <begin position="75"/>
        <end position="94"/>
    </location>
</feature>
<keyword evidence="6 7" id="KW-0472">Membrane</keyword>
<accession>A0A9D2TJ17</accession>
<comment type="similarity">
    <text evidence="7">Belongs to the binding-protein-dependent transport system permease family.</text>
</comment>
<evidence type="ECO:0000256" key="5">
    <source>
        <dbReference type="ARBA" id="ARBA00022989"/>
    </source>
</evidence>
<evidence type="ECO:0000256" key="7">
    <source>
        <dbReference type="RuleBase" id="RU363032"/>
    </source>
</evidence>
<dbReference type="SUPFAM" id="SSF161098">
    <property type="entry name" value="MetI-like"/>
    <property type="match status" value="1"/>
</dbReference>
<gene>
    <name evidence="9" type="ORF">H9932_11610</name>
</gene>
<evidence type="ECO:0000313" key="10">
    <source>
        <dbReference type="Proteomes" id="UP000823854"/>
    </source>
</evidence>
<keyword evidence="5 7" id="KW-1133">Transmembrane helix</keyword>
<comment type="subcellular location">
    <subcellularLocation>
        <location evidence="1 7">Cell membrane</location>
        <topology evidence="1 7">Multi-pass membrane protein</topology>
    </subcellularLocation>
</comment>
<organism evidence="9 10">
    <name type="scientific">Candidatus Brachybacterium intestinipullorum</name>
    <dbReference type="NCBI Taxonomy" id="2838512"/>
    <lineage>
        <taxon>Bacteria</taxon>
        <taxon>Bacillati</taxon>
        <taxon>Actinomycetota</taxon>
        <taxon>Actinomycetes</taxon>
        <taxon>Micrococcales</taxon>
        <taxon>Dermabacteraceae</taxon>
        <taxon>Brachybacterium</taxon>
    </lineage>
</organism>
<dbReference type="PANTHER" id="PTHR43744">
    <property type="entry name" value="ABC TRANSPORTER PERMEASE PROTEIN MG189-RELATED-RELATED"/>
    <property type="match status" value="1"/>
</dbReference>
<reference evidence="9" key="1">
    <citation type="journal article" date="2021" name="PeerJ">
        <title>Extensive microbial diversity within the chicken gut microbiome revealed by metagenomics and culture.</title>
        <authorList>
            <person name="Gilroy R."/>
            <person name="Ravi A."/>
            <person name="Getino M."/>
            <person name="Pursley I."/>
            <person name="Horton D.L."/>
            <person name="Alikhan N.F."/>
            <person name="Baker D."/>
            <person name="Gharbi K."/>
            <person name="Hall N."/>
            <person name="Watson M."/>
            <person name="Adriaenssens E.M."/>
            <person name="Foster-Nyarko E."/>
            <person name="Jarju S."/>
            <person name="Secka A."/>
            <person name="Antonio M."/>
            <person name="Oren A."/>
            <person name="Chaudhuri R.R."/>
            <person name="La Ragione R."/>
            <person name="Hildebrand F."/>
            <person name="Pallen M.J."/>
        </authorList>
    </citation>
    <scope>NUCLEOTIDE SEQUENCE</scope>
    <source>
        <strain evidence="9">CHK130-7132</strain>
    </source>
</reference>
<evidence type="ECO:0000259" key="8">
    <source>
        <dbReference type="PROSITE" id="PS50928"/>
    </source>
</evidence>
<feature type="transmembrane region" description="Helical" evidence="7">
    <location>
        <begin position="142"/>
        <end position="160"/>
    </location>
</feature>
<protein>
    <submittedName>
        <fullName evidence="9">Carbohydrate ABC transporter permease</fullName>
    </submittedName>
</protein>
<comment type="caution">
    <text evidence="9">The sequence shown here is derived from an EMBL/GenBank/DDBJ whole genome shotgun (WGS) entry which is preliminary data.</text>
</comment>
<dbReference type="AlphaFoldDB" id="A0A9D2TJ17"/>
<evidence type="ECO:0000256" key="3">
    <source>
        <dbReference type="ARBA" id="ARBA00022475"/>
    </source>
</evidence>
<feature type="transmembrane region" description="Helical" evidence="7">
    <location>
        <begin position="12"/>
        <end position="32"/>
    </location>
</feature>
<dbReference type="PROSITE" id="PS50928">
    <property type="entry name" value="ABC_TM1"/>
    <property type="match status" value="1"/>
</dbReference>
<feature type="transmembrane region" description="Helical" evidence="7">
    <location>
        <begin position="181"/>
        <end position="202"/>
    </location>
</feature>
<keyword evidence="3" id="KW-1003">Cell membrane</keyword>
<keyword evidence="2 7" id="KW-0813">Transport</keyword>
<dbReference type="Proteomes" id="UP000823854">
    <property type="component" value="Unassembled WGS sequence"/>
</dbReference>
<evidence type="ECO:0000256" key="6">
    <source>
        <dbReference type="ARBA" id="ARBA00023136"/>
    </source>
</evidence>
<feature type="domain" description="ABC transmembrane type-1" evidence="8">
    <location>
        <begin position="71"/>
        <end position="260"/>
    </location>
</feature>
<sequence>MTPQTVLSRTVRYVLLSLISVVVLTPFAWMALSSLKRNNEVFTAPITWFPDEWQWHNYIDIWTKADMSTWLGNTIFLSVTVTALQVLTGSFAAYGFSRIRFPGRDALFLVYIGTIAVPWQAYMIPQFKLLSEVGLADTRLSIILLQAFSAFGVFLMKQFYDTVPEELSESARIDGLTEFGIYRRIMLPLSVPSISALAILTFTNTWNDYMGPLIYLRSPDLWTIQLGLKTFIGQYNADYAAIMTGSVLSVLPIAVVFALGQKYFVQGIASSGLKG</sequence>
<evidence type="ECO:0000256" key="1">
    <source>
        <dbReference type="ARBA" id="ARBA00004651"/>
    </source>
</evidence>
<feature type="transmembrane region" description="Helical" evidence="7">
    <location>
        <begin position="106"/>
        <end position="122"/>
    </location>
</feature>
<keyword evidence="4 7" id="KW-0812">Transmembrane</keyword>
<proteinExistence type="inferred from homology"/>
<dbReference type="GO" id="GO:0005886">
    <property type="term" value="C:plasma membrane"/>
    <property type="evidence" value="ECO:0007669"/>
    <property type="project" value="UniProtKB-SubCell"/>
</dbReference>
<evidence type="ECO:0000256" key="2">
    <source>
        <dbReference type="ARBA" id="ARBA00022448"/>
    </source>
</evidence>